<dbReference type="EMBL" id="JALNTZ010000007">
    <property type="protein sequence ID" value="KAJ3645542.1"/>
    <property type="molecule type" value="Genomic_DNA"/>
</dbReference>
<organism evidence="2 3">
    <name type="scientific">Zophobas morio</name>
    <dbReference type="NCBI Taxonomy" id="2755281"/>
    <lineage>
        <taxon>Eukaryota</taxon>
        <taxon>Metazoa</taxon>
        <taxon>Ecdysozoa</taxon>
        <taxon>Arthropoda</taxon>
        <taxon>Hexapoda</taxon>
        <taxon>Insecta</taxon>
        <taxon>Pterygota</taxon>
        <taxon>Neoptera</taxon>
        <taxon>Endopterygota</taxon>
        <taxon>Coleoptera</taxon>
        <taxon>Polyphaga</taxon>
        <taxon>Cucujiformia</taxon>
        <taxon>Tenebrionidae</taxon>
        <taxon>Zophobas</taxon>
    </lineage>
</organism>
<reference evidence="2" key="1">
    <citation type="journal article" date="2023" name="G3 (Bethesda)">
        <title>Whole genome assemblies of Zophobas morio and Tenebrio molitor.</title>
        <authorList>
            <person name="Kaur S."/>
            <person name="Stinson S.A."/>
            <person name="diCenzo G.C."/>
        </authorList>
    </citation>
    <scope>NUCLEOTIDE SEQUENCE</scope>
    <source>
        <strain evidence="2">QUZm001</strain>
    </source>
</reference>
<keyword evidence="3" id="KW-1185">Reference proteome</keyword>
<comment type="caution">
    <text evidence="2">The sequence shown here is derived from an EMBL/GenBank/DDBJ whole genome shotgun (WGS) entry which is preliminary data.</text>
</comment>
<dbReference type="Proteomes" id="UP001168821">
    <property type="component" value="Unassembled WGS sequence"/>
</dbReference>
<gene>
    <name evidence="2" type="ORF">Zmor_023188</name>
</gene>
<accession>A0AA38HYT0</accession>
<proteinExistence type="predicted"/>
<feature type="region of interest" description="Disordered" evidence="1">
    <location>
        <begin position="1"/>
        <end position="21"/>
    </location>
</feature>
<dbReference type="AlphaFoldDB" id="A0AA38HYT0"/>
<sequence>MAQAVSEAQISAEHQAASMGPSRVGRAAAGLFARSSLDENPTGLLPRSCGAPLNSGRNDSLSLMYPITPARGGLQLQSLQPAIVA</sequence>
<protein>
    <submittedName>
        <fullName evidence="2">Uncharacterized protein</fullName>
    </submittedName>
</protein>
<evidence type="ECO:0000256" key="1">
    <source>
        <dbReference type="SAM" id="MobiDB-lite"/>
    </source>
</evidence>
<name>A0AA38HYT0_9CUCU</name>
<evidence type="ECO:0000313" key="2">
    <source>
        <dbReference type="EMBL" id="KAJ3645542.1"/>
    </source>
</evidence>
<evidence type="ECO:0000313" key="3">
    <source>
        <dbReference type="Proteomes" id="UP001168821"/>
    </source>
</evidence>